<keyword evidence="2" id="KW-1185">Reference proteome</keyword>
<organism evidence="1 2">
    <name type="scientific">Geodermatophilus maliterrae</name>
    <dbReference type="NCBI Taxonomy" id="3162531"/>
    <lineage>
        <taxon>Bacteria</taxon>
        <taxon>Bacillati</taxon>
        <taxon>Actinomycetota</taxon>
        <taxon>Actinomycetes</taxon>
        <taxon>Geodermatophilales</taxon>
        <taxon>Geodermatophilaceae</taxon>
        <taxon>Geodermatophilus</taxon>
    </lineage>
</organism>
<dbReference type="RefSeq" id="WP_369209432.1">
    <property type="nucleotide sequence ID" value="NZ_JBFNXQ010000078.1"/>
</dbReference>
<protein>
    <submittedName>
        <fullName evidence="1">Uncharacterized protein</fullName>
    </submittedName>
</protein>
<gene>
    <name evidence="1" type="ORF">ABQ292_19795</name>
</gene>
<sequence length="165" mass="16785">MTQSDGTVIYPGQGSASVVVPSPVGAQMLAVSADGAAAAHCSREVGLDAGRRLAVVAGGAAGVHADGTTEHLITALWATDAHRREVATDSDVEGIRLTQVVDHVSAGDVARPVVADPIVIGFLVRRCSMGTGLNGPQIAPIAERGTRSATLSAGGRVAVRCTRRR</sequence>
<reference evidence="1 2" key="1">
    <citation type="submission" date="2024-06" db="EMBL/GenBank/DDBJ databases">
        <title>Draft genome sequence of Geodermatophilus badlandi, a novel member of the Geodermatophilaceae isolated from badland sedimentary rocks in the Red desert, Wyoming, USA.</title>
        <authorList>
            <person name="Ben Tekaya S."/>
            <person name="Nouioui I."/>
            <person name="Flores G.M."/>
            <person name="Shaal M.N."/>
            <person name="Bredoire F."/>
            <person name="Basile F."/>
            <person name="Van Diepen L."/>
            <person name="Ward N.L."/>
        </authorList>
    </citation>
    <scope>NUCLEOTIDE SEQUENCE [LARGE SCALE GENOMIC DNA]</scope>
    <source>
        <strain evidence="1 2">WL48A</strain>
    </source>
</reference>
<dbReference type="Proteomes" id="UP001560045">
    <property type="component" value="Unassembled WGS sequence"/>
</dbReference>
<evidence type="ECO:0000313" key="1">
    <source>
        <dbReference type="EMBL" id="MEX5720611.1"/>
    </source>
</evidence>
<evidence type="ECO:0000313" key="2">
    <source>
        <dbReference type="Proteomes" id="UP001560045"/>
    </source>
</evidence>
<proteinExistence type="predicted"/>
<comment type="caution">
    <text evidence="1">The sequence shown here is derived from an EMBL/GenBank/DDBJ whole genome shotgun (WGS) entry which is preliminary data.</text>
</comment>
<dbReference type="EMBL" id="JBFNXQ010000078">
    <property type="protein sequence ID" value="MEX5720611.1"/>
    <property type="molecule type" value="Genomic_DNA"/>
</dbReference>
<name>A0ABV3XJ38_9ACTN</name>
<accession>A0ABV3XJ38</accession>